<organism evidence="2 3">
    <name type="scientific">Parachaetomium inaequale</name>
    <dbReference type="NCBI Taxonomy" id="2588326"/>
    <lineage>
        <taxon>Eukaryota</taxon>
        <taxon>Fungi</taxon>
        <taxon>Dikarya</taxon>
        <taxon>Ascomycota</taxon>
        <taxon>Pezizomycotina</taxon>
        <taxon>Sordariomycetes</taxon>
        <taxon>Sordariomycetidae</taxon>
        <taxon>Sordariales</taxon>
        <taxon>Chaetomiaceae</taxon>
        <taxon>Parachaetomium</taxon>
    </lineage>
</organism>
<sequence length="499" mass="56126">MEARLGSGEPNAGKYLWGNVPALDILQLGSNEGEDYKGLLRLLFAASGDLRNVAKTIAQIPSSYSGSLEVTMNDKDLDVVARNAIMLLVALLVDNIDEAVDCILHVWYSALIRKSDLDILQQRIRPLIESVCGKIKGKTPSSLLGKTWEFGQRSLRLVLEKSSWDRLLSFIDIPNDLTLERARQIRTAVTAAESRKDYRDRHLLNQSPSRRIAKKRYWEDGLLLPFGSRRNDFQEPNPTFFQTANTWPMHDSADPLNGWSPKDVADCSTGAATADIYGKLFYHVRAVLRAFLVRLSGLQVTFRLFQMDASSLPEHLESGSFSRIEVSNISDGGYLGIHRTLALIVPLLQGLLSNPHTTLITLFMNAVEEYTTTADRIADIMPHSETMKRLFKYLPPDIRVASDESDTWPIKFNSTRDIVADHQPIFDRFVKELKLAEAAQSIGAAMKETHTVIEKWPFGLKLQPGQPGAQEEFDRLLSGGVTGKERYVEWKRIAMRRQG</sequence>
<proteinExistence type="predicted"/>
<dbReference type="Proteomes" id="UP001303115">
    <property type="component" value="Unassembled WGS sequence"/>
</dbReference>
<keyword evidence="3" id="KW-1185">Reference proteome</keyword>
<dbReference type="Pfam" id="PF14737">
    <property type="entry name" value="DUF4470"/>
    <property type="match status" value="1"/>
</dbReference>
<evidence type="ECO:0000313" key="3">
    <source>
        <dbReference type="Proteomes" id="UP001303115"/>
    </source>
</evidence>
<protein>
    <recommendedName>
        <fullName evidence="1">DUF4470 domain-containing protein</fullName>
    </recommendedName>
</protein>
<evidence type="ECO:0000313" key="2">
    <source>
        <dbReference type="EMBL" id="KAK4039008.1"/>
    </source>
</evidence>
<accession>A0AAN6SR47</accession>
<name>A0AAN6SR47_9PEZI</name>
<dbReference type="InterPro" id="IPR027974">
    <property type="entry name" value="DUF4470"/>
</dbReference>
<gene>
    <name evidence="2" type="ORF">C8A01DRAFT_47462</name>
</gene>
<evidence type="ECO:0000259" key="1">
    <source>
        <dbReference type="Pfam" id="PF14737"/>
    </source>
</evidence>
<dbReference type="EMBL" id="MU854413">
    <property type="protein sequence ID" value="KAK4039008.1"/>
    <property type="molecule type" value="Genomic_DNA"/>
</dbReference>
<comment type="caution">
    <text evidence="2">The sequence shown here is derived from an EMBL/GenBank/DDBJ whole genome shotgun (WGS) entry which is preliminary data.</text>
</comment>
<feature type="domain" description="DUF4470" evidence="1">
    <location>
        <begin position="16"/>
        <end position="112"/>
    </location>
</feature>
<dbReference type="AlphaFoldDB" id="A0AAN6SR47"/>
<reference evidence="3" key="1">
    <citation type="journal article" date="2023" name="Mol. Phylogenet. Evol.">
        <title>Genome-scale phylogeny and comparative genomics of the fungal order Sordariales.</title>
        <authorList>
            <person name="Hensen N."/>
            <person name="Bonometti L."/>
            <person name="Westerberg I."/>
            <person name="Brannstrom I.O."/>
            <person name="Guillou S."/>
            <person name="Cros-Aarteil S."/>
            <person name="Calhoun S."/>
            <person name="Haridas S."/>
            <person name="Kuo A."/>
            <person name="Mondo S."/>
            <person name="Pangilinan J."/>
            <person name="Riley R."/>
            <person name="LaButti K."/>
            <person name="Andreopoulos B."/>
            <person name="Lipzen A."/>
            <person name="Chen C."/>
            <person name="Yan M."/>
            <person name="Daum C."/>
            <person name="Ng V."/>
            <person name="Clum A."/>
            <person name="Steindorff A."/>
            <person name="Ohm R.A."/>
            <person name="Martin F."/>
            <person name="Silar P."/>
            <person name="Natvig D.O."/>
            <person name="Lalanne C."/>
            <person name="Gautier V."/>
            <person name="Ament-Velasquez S.L."/>
            <person name="Kruys A."/>
            <person name="Hutchinson M.I."/>
            <person name="Powell A.J."/>
            <person name="Barry K."/>
            <person name="Miller A.N."/>
            <person name="Grigoriev I.V."/>
            <person name="Debuchy R."/>
            <person name="Gladieux P."/>
            <person name="Hiltunen Thoren M."/>
            <person name="Johannesson H."/>
        </authorList>
    </citation>
    <scope>NUCLEOTIDE SEQUENCE [LARGE SCALE GENOMIC DNA]</scope>
    <source>
        <strain evidence="3">CBS 284.82</strain>
    </source>
</reference>